<evidence type="ECO:0000256" key="1">
    <source>
        <dbReference type="SAM" id="MobiDB-lite"/>
    </source>
</evidence>
<evidence type="ECO:0000313" key="3">
    <source>
        <dbReference type="EMBL" id="ROW09354.1"/>
    </source>
</evidence>
<name>A0A423X0N1_9PEZI</name>
<keyword evidence="2" id="KW-1133">Transmembrane helix</keyword>
<feature type="compositionally biased region" description="Gly residues" evidence="1">
    <location>
        <begin position="40"/>
        <end position="57"/>
    </location>
</feature>
<proteinExistence type="predicted"/>
<feature type="compositionally biased region" description="Low complexity" evidence="1">
    <location>
        <begin position="58"/>
        <end position="69"/>
    </location>
</feature>
<feature type="transmembrane region" description="Helical" evidence="2">
    <location>
        <begin position="78"/>
        <end position="97"/>
    </location>
</feature>
<protein>
    <submittedName>
        <fullName evidence="3">Uncharacterized protein</fullName>
    </submittedName>
</protein>
<evidence type="ECO:0000256" key="2">
    <source>
        <dbReference type="SAM" id="Phobius"/>
    </source>
</evidence>
<feature type="compositionally biased region" description="Basic and acidic residues" evidence="1">
    <location>
        <begin position="14"/>
        <end position="31"/>
    </location>
</feature>
<dbReference type="Proteomes" id="UP000283895">
    <property type="component" value="Unassembled WGS sequence"/>
</dbReference>
<dbReference type="EMBL" id="LKEA01000004">
    <property type="protein sequence ID" value="ROW09354.1"/>
    <property type="molecule type" value="Genomic_DNA"/>
</dbReference>
<sequence length="256" mass="26465">MRSKYVTPRLEELVRSIHAPVRGDDAREPAGRRRGRRGPGGRGVVAGDGGGEGGADLGLGPRDAASASGAGTGGGDGGGPIVVIVNANVMIIIIIGIRRHNDRREGRVPVDEVNPQVVALRAAEVVLEVLHQLVRLGPHVAPGDGVVGGEEAQLDVGEDEEAGPGAEGGRRGVVLDHLQHAAVGRGLDVDLDIVHGPVPACALDLDGHPEVVVAVVDDLGVGRDSYFGHEYGAGNLFVLVPGNPYWTVRVTREEGV</sequence>
<organism evidence="3 4">
    <name type="scientific">Cytospora schulzeri</name>
    <dbReference type="NCBI Taxonomy" id="448051"/>
    <lineage>
        <taxon>Eukaryota</taxon>
        <taxon>Fungi</taxon>
        <taxon>Dikarya</taxon>
        <taxon>Ascomycota</taxon>
        <taxon>Pezizomycotina</taxon>
        <taxon>Sordariomycetes</taxon>
        <taxon>Sordariomycetidae</taxon>
        <taxon>Diaporthales</taxon>
        <taxon>Cytosporaceae</taxon>
        <taxon>Cytospora</taxon>
    </lineage>
</organism>
<feature type="region of interest" description="Disordered" evidence="1">
    <location>
        <begin position="14"/>
        <end position="77"/>
    </location>
</feature>
<reference evidence="3 4" key="1">
    <citation type="submission" date="2015-09" db="EMBL/GenBank/DDBJ databases">
        <title>Host preference determinants of Valsa canker pathogens revealed by comparative genomics.</title>
        <authorList>
            <person name="Yin Z."/>
            <person name="Huang L."/>
        </authorList>
    </citation>
    <scope>NUCLEOTIDE SEQUENCE [LARGE SCALE GENOMIC DNA]</scope>
    <source>
        <strain evidence="3 4">03-1</strain>
    </source>
</reference>
<keyword evidence="2" id="KW-0812">Transmembrane</keyword>
<dbReference type="AlphaFoldDB" id="A0A423X0N1"/>
<gene>
    <name evidence="3" type="ORF">VMCG_02549</name>
</gene>
<evidence type="ECO:0000313" key="4">
    <source>
        <dbReference type="Proteomes" id="UP000283895"/>
    </source>
</evidence>
<accession>A0A423X0N1</accession>
<keyword evidence="2" id="KW-0472">Membrane</keyword>
<keyword evidence="4" id="KW-1185">Reference proteome</keyword>
<comment type="caution">
    <text evidence="3">The sequence shown here is derived from an EMBL/GenBank/DDBJ whole genome shotgun (WGS) entry which is preliminary data.</text>
</comment>